<protein>
    <submittedName>
        <fullName evidence="2">Uncharacterized protein</fullName>
    </submittedName>
</protein>
<organism evidence="1 2">
    <name type="scientific">Romanomermis culicivorax</name>
    <name type="common">Nematode worm</name>
    <dbReference type="NCBI Taxonomy" id="13658"/>
    <lineage>
        <taxon>Eukaryota</taxon>
        <taxon>Metazoa</taxon>
        <taxon>Ecdysozoa</taxon>
        <taxon>Nematoda</taxon>
        <taxon>Enoplea</taxon>
        <taxon>Dorylaimia</taxon>
        <taxon>Mermithida</taxon>
        <taxon>Mermithoidea</taxon>
        <taxon>Mermithidae</taxon>
        <taxon>Romanomermis</taxon>
    </lineage>
</organism>
<accession>A0A915ICI8</accession>
<reference evidence="2" key="1">
    <citation type="submission" date="2022-11" db="UniProtKB">
        <authorList>
            <consortium name="WormBaseParasite"/>
        </authorList>
    </citation>
    <scope>IDENTIFICATION</scope>
</reference>
<evidence type="ECO:0000313" key="1">
    <source>
        <dbReference type="Proteomes" id="UP000887565"/>
    </source>
</evidence>
<evidence type="ECO:0000313" key="2">
    <source>
        <dbReference type="WBParaSite" id="nRc.2.0.1.t11493-RA"/>
    </source>
</evidence>
<dbReference type="WBParaSite" id="nRc.2.0.1.t11493-RA">
    <property type="protein sequence ID" value="nRc.2.0.1.t11493-RA"/>
    <property type="gene ID" value="nRc.2.0.1.g11493"/>
</dbReference>
<dbReference type="AlphaFoldDB" id="A0A915ICI8"/>
<keyword evidence="1" id="KW-1185">Reference proteome</keyword>
<proteinExistence type="predicted"/>
<sequence>MAMNRSGRCGGHCIFVYIYASLRLIPNSLSGFVHSLYYSRFQRFSLHIIITSIYFIDKKSARLGIFMGYGVSWRYCSVNVRLWDLLCVFVSFGHGAQDLTKSQTDKRQRREESG</sequence>
<name>A0A915ICI8_ROMCU</name>
<dbReference type="Proteomes" id="UP000887565">
    <property type="component" value="Unplaced"/>
</dbReference>